<dbReference type="EMBL" id="JACHFK010000003">
    <property type="protein sequence ID" value="MBB5376086.1"/>
    <property type="molecule type" value="Genomic_DNA"/>
</dbReference>
<name>A0A7W8NNS7_9DEIO</name>
<keyword evidence="5" id="KW-1185">Reference proteome</keyword>
<evidence type="ECO:0000256" key="1">
    <source>
        <dbReference type="SAM" id="Phobius"/>
    </source>
</evidence>
<keyword evidence="1" id="KW-1133">Transmembrane helix</keyword>
<reference evidence="5" key="2">
    <citation type="journal article" date="2019" name="Int. J. Syst. Evol. Microbiol.">
        <title>The Global Catalogue of Microorganisms (GCM) 10K type strain sequencing project: providing services to taxonomists for standard genome sequencing and annotation.</title>
        <authorList>
            <consortium name="The Broad Institute Genomics Platform"/>
            <consortium name="The Broad Institute Genome Sequencing Center for Infectious Disease"/>
            <person name="Wu L."/>
            <person name="Ma J."/>
        </authorList>
    </citation>
    <scope>NUCLEOTIDE SEQUENCE [LARGE SCALE GENOMIC DNA]</scope>
    <source>
        <strain evidence="5">CGMCC 1.18437</strain>
    </source>
</reference>
<evidence type="ECO:0000313" key="5">
    <source>
        <dbReference type="Proteomes" id="UP000619376"/>
    </source>
</evidence>
<evidence type="ECO:0008006" key="6">
    <source>
        <dbReference type="Google" id="ProtNLM"/>
    </source>
</evidence>
<dbReference type="EMBL" id="BNAJ01000003">
    <property type="protein sequence ID" value="GHF40907.1"/>
    <property type="molecule type" value="Genomic_DNA"/>
</dbReference>
<dbReference type="Proteomes" id="UP000539473">
    <property type="component" value="Unassembled WGS sequence"/>
</dbReference>
<gene>
    <name evidence="2" type="ORF">GCM10017781_16970</name>
    <name evidence="3" type="ORF">HNQ07_001543</name>
</gene>
<dbReference type="Proteomes" id="UP000619376">
    <property type="component" value="Unassembled WGS sequence"/>
</dbReference>
<protein>
    <recommendedName>
        <fullName evidence="6">Type 4 fimbrial biogenesis protein PilX N-terminal domain-containing protein</fullName>
    </recommendedName>
</protein>
<comment type="caution">
    <text evidence="3">The sequence shown here is derived from an EMBL/GenBank/DDBJ whole genome shotgun (WGS) entry which is preliminary data.</text>
</comment>
<evidence type="ECO:0000313" key="2">
    <source>
        <dbReference type="EMBL" id="GHF40907.1"/>
    </source>
</evidence>
<accession>A0A7W8NNS7</accession>
<proteinExistence type="predicted"/>
<dbReference type="RefSeq" id="WP_184110362.1">
    <property type="nucleotide sequence ID" value="NZ_BNAJ01000003.1"/>
</dbReference>
<feature type="transmembrane region" description="Helical" evidence="1">
    <location>
        <begin position="7"/>
        <end position="30"/>
    </location>
</feature>
<evidence type="ECO:0000313" key="3">
    <source>
        <dbReference type="EMBL" id="MBB5376086.1"/>
    </source>
</evidence>
<keyword evidence="1" id="KW-0812">Transmembrane</keyword>
<keyword evidence="1" id="KW-0472">Membrane</keyword>
<organism evidence="3 4">
    <name type="scientific">Deinococcus metalli</name>
    <dbReference type="NCBI Taxonomy" id="1141878"/>
    <lineage>
        <taxon>Bacteria</taxon>
        <taxon>Thermotogati</taxon>
        <taxon>Deinococcota</taxon>
        <taxon>Deinococci</taxon>
        <taxon>Deinococcales</taxon>
        <taxon>Deinococcaceae</taxon>
        <taxon>Deinococcus</taxon>
    </lineage>
</organism>
<dbReference type="AlphaFoldDB" id="A0A7W8NNS7"/>
<reference evidence="2" key="4">
    <citation type="submission" date="2024-05" db="EMBL/GenBank/DDBJ databases">
        <authorList>
            <person name="Sun Q."/>
            <person name="Zhou Y."/>
        </authorList>
    </citation>
    <scope>NUCLEOTIDE SEQUENCE</scope>
    <source>
        <strain evidence="2">CGMCC 1.18437</strain>
    </source>
</reference>
<reference evidence="3 4" key="3">
    <citation type="submission" date="2020-08" db="EMBL/GenBank/DDBJ databases">
        <title>Genomic Encyclopedia of Type Strains, Phase IV (KMG-IV): sequencing the most valuable type-strain genomes for metagenomic binning, comparative biology and taxonomic classification.</title>
        <authorList>
            <person name="Goeker M."/>
        </authorList>
    </citation>
    <scope>NUCLEOTIDE SEQUENCE [LARGE SCALE GENOMIC DNA]</scope>
    <source>
        <strain evidence="3 4">DSM 27521</strain>
    </source>
</reference>
<evidence type="ECO:0000313" key="4">
    <source>
        <dbReference type="Proteomes" id="UP000539473"/>
    </source>
</evidence>
<sequence>MKQSNGGFALIVALSLVVVLAIVLVTYSTLTVGNARTSASSGNSTAGFYAAEAALNARAEQIRQKYKGFTVPSGTSPSDTTPCQGTNLGTGDFACQSATVGGRAVTSYAKMGATQSITIPQGEDFEFLNAQETPTTVYGQAVGATGNPEAIASLVFRSRLVPLFQFAVFFDKDLEFTNTAPLDLSGPVHTNGNLFLDAGSSSTLNIQGQTTASNGIYRGWKHDNGCSGTVNIADDSGTLRSINCGTGRTQLAAADLRATFGNQVKTLPVLDVPTIADMQPRSTAQYWQKADVRIVLKLTAGTSSVGTWTPYFVRADGTQITGITCTALTASQTFRDNREAQYWEDSTKGNNANRAKRVTLDVDVRKLLACMQANRTLLGLNPSGIAETTEGGLVVYMTFDDTTGSSMLTSVLAGATASGSISQGSSTPNNYAVRLENGATLRSTTGSDPIPAGLTVVTDEAMIVQGDFNAADTRAQGWIPASLLADSVNVLSNGWTNSQPCQYKVVFNNTSRTYWMTQTPKATGTPATWVWYQPPNSGGQWMDYALLNSAQRPYATSSTYTLTVNMPSTLSSTQKWYAYPTSSYSSGVYADSAADDAKSTLPLWCRNVVASTNATTGVTAGSIVHAAVLAGTATTGLEGVLYPNPTVPAQSGGVHNMMRFSEDWGSNNTNPNGVIDYAYSGSLVSLSKPLHAIGDFQLGDSRFYNPPHRVWRFETLFKDAANLPPLTPRFVYLKQDNFTRQFEQP</sequence>
<reference evidence="2" key="1">
    <citation type="journal article" date="2014" name="Int. J. Syst. Evol. Microbiol.">
        <title>Complete genome of a new Firmicutes species belonging to the dominant human colonic microbiota ('Ruminococcus bicirculans') reveals two chromosomes and a selective capacity to utilize plant glucans.</title>
        <authorList>
            <consortium name="NISC Comparative Sequencing Program"/>
            <person name="Wegmann U."/>
            <person name="Louis P."/>
            <person name="Goesmann A."/>
            <person name="Henrissat B."/>
            <person name="Duncan S.H."/>
            <person name="Flint H.J."/>
        </authorList>
    </citation>
    <scope>NUCLEOTIDE SEQUENCE</scope>
    <source>
        <strain evidence="2">CGMCC 1.18437</strain>
    </source>
</reference>